<dbReference type="Gene3D" id="3.40.50.20">
    <property type="match status" value="1"/>
</dbReference>
<dbReference type="EMBL" id="CP002002">
    <property type="protein sequence ID" value="AEO06756.1"/>
    <property type="molecule type" value="Genomic_DNA"/>
</dbReference>
<comment type="catalytic activity">
    <reaction evidence="5 6">
        <text>5-amino-1-(5-phospho-beta-D-ribosyl)imidazole + hydrogencarbonate + ATP = 5-carboxyamino-1-(5-phospho-D-ribosyl)imidazole + ADP + phosphate + 2 H(+)</text>
        <dbReference type="Rhea" id="RHEA:19317"/>
        <dbReference type="ChEBI" id="CHEBI:15378"/>
        <dbReference type="ChEBI" id="CHEBI:17544"/>
        <dbReference type="ChEBI" id="CHEBI:30616"/>
        <dbReference type="ChEBI" id="CHEBI:43474"/>
        <dbReference type="ChEBI" id="CHEBI:58730"/>
        <dbReference type="ChEBI" id="CHEBI:137981"/>
        <dbReference type="ChEBI" id="CHEBI:456216"/>
        <dbReference type="EC" id="6.3.4.18"/>
    </reaction>
</comment>
<feature type="binding site" evidence="5">
    <location>
        <position position="151"/>
    </location>
    <ligand>
        <name>ATP</name>
        <dbReference type="ChEBI" id="CHEBI:30616"/>
    </ligand>
</feature>
<feature type="binding site" evidence="5">
    <location>
        <begin position="271"/>
        <end position="272"/>
    </location>
    <ligand>
        <name>ATP</name>
        <dbReference type="ChEBI" id="CHEBI:30616"/>
    </ligand>
</feature>
<gene>
    <name evidence="5 6" type="primary">purK</name>
    <name evidence="8" type="ordered locus">LMRG_02497</name>
</gene>
<comment type="pathway">
    <text evidence="5 6">Purine metabolism; IMP biosynthesis via de novo pathway; 5-amino-1-(5-phospho-D-ribosyl)imidazole-4-carboxylate from 5-amino-1-(5-phospho-D-ribosyl)imidazole (N5-CAIR route): step 1/2.</text>
</comment>
<dbReference type="InterPro" id="IPR040686">
    <property type="entry name" value="PurK_C"/>
</dbReference>
<dbReference type="NCBIfam" id="NF004679">
    <property type="entry name" value="PRK06019.1-5"/>
    <property type="match status" value="1"/>
</dbReference>
<dbReference type="Proteomes" id="UP000001288">
    <property type="component" value="Chromosome"/>
</dbReference>
<evidence type="ECO:0000256" key="2">
    <source>
        <dbReference type="ARBA" id="ARBA00022741"/>
    </source>
</evidence>
<dbReference type="UniPathway" id="UPA00074">
    <property type="reaction ID" value="UER00942"/>
</dbReference>
<dbReference type="GO" id="GO:0034028">
    <property type="term" value="F:5-(carboxyamino)imidazole ribonucleotide synthase activity"/>
    <property type="evidence" value="ECO:0007669"/>
    <property type="project" value="UniProtKB-UniRule"/>
</dbReference>
<protein>
    <recommendedName>
        <fullName evidence="5 6">N5-carboxyaminoimidazole ribonucleotide synthase</fullName>
        <shortName evidence="5 6">N5-CAIR synthase</shortName>
        <ecNumber evidence="5 6">6.3.4.18</ecNumber>
    </recommendedName>
    <alternativeName>
        <fullName evidence="5 6">5-(carboxyamino)imidazole ribonucleotide synthetase</fullName>
    </alternativeName>
</protein>
<accession>A0A0H3GCY2</accession>
<dbReference type="FunFam" id="3.30.1490.20:FF:000015">
    <property type="entry name" value="N5-carboxyaminoimidazole ribonucleotide synthase"/>
    <property type="match status" value="1"/>
</dbReference>
<feature type="binding site" evidence="5">
    <location>
        <position position="194"/>
    </location>
    <ligand>
        <name>ATP</name>
        <dbReference type="ChEBI" id="CHEBI:30616"/>
    </ligand>
</feature>
<dbReference type="GO" id="GO:0005829">
    <property type="term" value="C:cytosol"/>
    <property type="evidence" value="ECO:0007669"/>
    <property type="project" value="TreeGrafter"/>
</dbReference>
<organism evidence="8 9">
    <name type="scientific">Listeria monocytogenes serotype 1/2a (strain 10403S)</name>
    <dbReference type="NCBI Taxonomy" id="393133"/>
    <lineage>
        <taxon>Bacteria</taxon>
        <taxon>Bacillati</taxon>
        <taxon>Bacillota</taxon>
        <taxon>Bacilli</taxon>
        <taxon>Bacillales</taxon>
        <taxon>Listeriaceae</taxon>
        <taxon>Listeria</taxon>
    </lineage>
</organism>
<dbReference type="HAMAP" id="MF_01928">
    <property type="entry name" value="PurK"/>
    <property type="match status" value="1"/>
</dbReference>
<evidence type="ECO:0000259" key="7">
    <source>
        <dbReference type="PROSITE" id="PS50975"/>
    </source>
</evidence>
<dbReference type="Gene3D" id="3.30.1490.20">
    <property type="entry name" value="ATP-grasp fold, A domain"/>
    <property type="match status" value="1"/>
</dbReference>
<dbReference type="PANTHER" id="PTHR11609:SF5">
    <property type="entry name" value="PHOSPHORIBOSYLAMINOIMIDAZOLE CARBOXYLASE"/>
    <property type="match status" value="1"/>
</dbReference>
<keyword evidence="2 5" id="KW-0547">Nucleotide-binding</keyword>
<dbReference type="InterPro" id="IPR011761">
    <property type="entry name" value="ATP-grasp"/>
</dbReference>
<feature type="binding site" evidence="5">
    <location>
        <begin position="156"/>
        <end position="162"/>
    </location>
    <ligand>
        <name>ATP</name>
        <dbReference type="ChEBI" id="CHEBI:30616"/>
    </ligand>
</feature>
<comment type="function">
    <text evidence="6">Catalyzes the ATP-dependent conversion of 5-aminoimidazole ribonucleotide (AIR) and HCO(3)- to N5-carboxyaminoimidazole ribonucleotide (N5-CAIR).</text>
</comment>
<name>A0A0H3GCY2_LISM4</name>
<dbReference type="GO" id="GO:0046872">
    <property type="term" value="F:metal ion binding"/>
    <property type="evidence" value="ECO:0007669"/>
    <property type="project" value="InterPro"/>
</dbReference>
<dbReference type="FunFam" id="3.30.470.20:FF:000029">
    <property type="entry name" value="N5-carboxyaminoimidazole ribonucleotide synthase"/>
    <property type="match status" value="1"/>
</dbReference>
<comment type="function">
    <text evidence="5">Catalyzes the ATP-dependent conversion of 5-aminoimidazole ribonucleotide (AIR) and HCO(3)(-) to N5-carboxyaminoimidazole ribonucleotide (N5-CAIR).</text>
</comment>
<evidence type="ECO:0000256" key="5">
    <source>
        <dbReference type="HAMAP-Rule" id="MF_01928"/>
    </source>
</evidence>
<dbReference type="PROSITE" id="PS50975">
    <property type="entry name" value="ATP_GRASP"/>
    <property type="match status" value="1"/>
</dbReference>
<evidence type="ECO:0000256" key="4">
    <source>
        <dbReference type="ARBA" id="ARBA00022840"/>
    </source>
</evidence>
<evidence type="ECO:0000313" key="9">
    <source>
        <dbReference type="Proteomes" id="UP000001288"/>
    </source>
</evidence>
<dbReference type="InterPro" id="IPR016185">
    <property type="entry name" value="PreATP-grasp_dom_sf"/>
</dbReference>
<evidence type="ECO:0000256" key="1">
    <source>
        <dbReference type="ARBA" id="ARBA00022598"/>
    </source>
</evidence>
<dbReference type="NCBIfam" id="TIGR01161">
    <property type="entry name" value="purK"/>
    <property type="match status" value="1"/>
</dbReference>
<comment type="subunit">
    <text evidence="5 6">Homodimer.</text>
</comment>
<dbReference type="SUPFAM" id="SSF51246">
    <property type="entry name" value="Rudiment single hybrid motif"/>
    <property type="match status" value="1"/>
</dbReference>
<evidence type="ECO:0000313" key="8">
    <source>
        <dbReference type="EMBL" id="AEO06756.1"/>
    </source>
</evidence>
<dbReference type="Pfam" id="PF17769">
    <property type="entry name" value="PurK_C"/>
    <property type="match status" value="1"/>
</dbReference>
<dbReference type="InterPro" id="IPR013815">
    <property type="entry name" value="ATP_grasp_subdomain_1"/>
</dbReference>
<dbReference type="NCBIfam" id="NF004675">
    <property type="entry name" value="PRK06019.1-1"/>
    <property type="match status" value="1"/>
</dbReference>
<dbReference type="HOGENOM" id="CLU_011534_0_1_9"/>
<dbReference type="Pfam" id="PF02222">
    <property type="entry name" value="ATP-grasp"/>
    <property type="match status" value="1"/>
</dbReference>
<proteinExistence type="inferred from homology"/>
<keyword evidence="1 5" id="KW-0436">Ligase</keyword>
<keyword evidence="3 5" id="KW-0658">Purine biosynthesis</keyword>
<evidence type="ECO:0000256" key="3">
    <source>
        <dbReference type="ARBA" id="ARBA00022755"/>
    </source>
</evidence>
<dbReference type="InterPro" id="IPR003135">
    <property type="entry name" value="ATP-grasp_carboxylate-amine"/>
</dbReference>
<feature type="domain" description="ATP-grasp" evidence="7">
    <location>
        <begin position="115"/>
        <end position="301"/>
    </location>
</feature>
<dbReference type="KEGG" id="lmt:LMRG_02497"/>
<dbReference type="InterPro" id="IPR011054">
    <property type="entry name" value="Rudment_hybrid_motif"/>
</dbReference>
<dbReference type="GO" id="GO:0006189">
    <property type="term" value="P:'de novo' IMP biosynthetic process"/>
    <property type="evidence" value="ECO:0007669"/>
    <property type="project" value="UniProtKB-UniRule"/>
</dbReference>
<comment type="similarity">
    <text evidence="5 6">Belongs to the PurK/PurT family.</text>
</comment>
<dbReference type="PANTHER" id="PTHR11609">
    <property type="entry name" value="PURINE BIOSYNTHESIS PROTEIN 6/7, PUR6/7"/>
    <property type="match status" value="1"/>
</dbReference>
<dbReference type="EC" id="6.3.4.18" evidence="5 6"/>
<feature type="binding site" evidence="5">
    <location>
        <position position="217"/>
    </location>
    <ligand>
        <name>ATP</name>
        <dbReference type="ChEBI" id="CHEBI:30616"/>
    </ligand>
</feature>
<dbReference type="FunFam" id="3.40.50.20:FF:000016">
    <property type="entry name" value="N5-carboxyaminoimidazole ribonucleotide synthase"/>
    <property type="match status" value="1"/>
</dbReference>
<dbReference type="GO" id="GO:0005524">
    <property type="term" value="F:ATP binding"/>
    <property type="evidence" value="ECO:0007669"/>
    <property type="project" value="UniProtKB-UniRule"/>
</dbReference>
<dbReference type="Gene3D" id="3.30.470.20">
    <property type="entry name" value="ATP-grasp fold, B domain"/>
    <property type="match status" value="1"/>
</dbReference>
<dbReference type="SUPFAM" id="SSF52440">
    <property type="entry name" value="PreATP-grasp domain"/>
    <property type="match status" value="1"/>
</dbReference>
<keyword evidence="4 5" id="KW-0067">ATP-binding</keyword>
<dbReference type="SUPFAM" id="SSF56059">
    <property type="entry name" value="Glutathione synthetase ATP-binding domain-like"/>
    <property type="match status" value="1"/>
</dbReference>
<sequence>MIILDKKFLLTNSTIGIIGGGQLGRMLALAAKAMGYRIIVLDPTADCPAAQLSDEQIIADYDDKVALRELSEKADVVTYEFENIDYDALKMTQNLVSVPQGSELLSITQDRILEKAYLESANINIAPYAVIVEQDEIENEIKSIGYPAVLKTAQGGYDGKGQVVIHDARDIETAARLLRYGSCVLEAWIPFEKEISVVVARNLDGQIETFPVAENVHVNNILHTTMVPADVAADVYEEAEEIARKLAEVLQLCGVLAVEMFVTKSGAIYVNELAPRPHNSGHFTIEACSISQFTQHIRAIVGLPLVKPELLKPAVMINILGQHVDAVNKQMVNYPHWFVHYYGKKEAKINRKMGHVTVLADEPKAVIQDLEETQIWK</sequence>
<feature type="binding site" evidence="5">
    <location>
        <position position="111"/>
    </location>
    <ligand>
        <name>ATP</name>
        <dbReference type="ChEBI" id="CHEBI:30616"/>
    </ligand>
</feature>
<feature type="binding site" evidence="5">
    <location>
        <begin position="186"/>
        <end position="189"/>
    </location>
    <ligand>
        <name>ATP</name>
        <dbReference type="ChEBI" id="CHEBI:30616"/>
    </ligand>
</feature>
<reference evidence="9" key="1">
    <citation type="submission" date="2010-04" db="EMBL/GenBank/DDBJ databases">
        <title>The genome sequence of Listeria monocytogenes strain 10403S.</title>
        <authorList>
            <consortium name="The Broad Institute Genome Sequencing Platform"/>
            <consortium name="The Broad Institute Genome Sequencing Center for Infectious Disease."/>
            <person name="Borowsky M."/>
            <person name="Borodovsky M."/>
            <person name="Young S.K."/>
            <person name="Zeng Q."/>
            <person name="Koehrsen M."/>
            <person name="Fitzgerald M."/>
            <person name="Wiedmann M."/>
            <person name="Swaminathan B."/>
            <person name="Lauer P."/>
            <person name="Portnoy D."/>
            <person name="Cossart P."/>
            <person name="Buchrieser C."/>
            <person name="Higgins D."/>
            <person name="Abouelleil A."/>
            <person name="Alvarado L."/>
            <person name="Arachchi H.M."/>
            <person name="Berlin A."/>
            <person name="Borenstein D."/>
            <person name="Brown A."/>
            <person name="Chapman S.B."/>
            <person name="Chen Z."/>
            <person name="Dunbar C.D."/>
            <person name="Engels R."/>
            <person name="Freedman E."/>
            <person name="Gearin G."/>
            <person name="Gellesch M."/>
            <person name="Goldberg J."/>
            <person name="Griggs A."/>
            <person name="Gujja S."/>
            <person name="Heilman E."/>
            <person name="Heiman D."/>
            <person name="Howarth C."/>
            <person name="Jen D."/>
            <person name="Larson L."/>
            <person name="Lui A."/>
            <person name="MacDonald J."/>
            <person name="Mehta T."/>
            <person name="Montmayeur A."/>
            <person name="Neiman D."/>
            <person name="Park D."/>
            <person name="Pearson M."/>
            <person name="Priest M."/>
            <person name="Richards J."/>
            <person name="Roberts A."/>
            <person name="Saif S."/>
            <person name="Shea T."/>
            <person name="Shenoy N."/>
            <person name="Sisk P."/>
            <person name="Stolte C."/>
            <person name="Sykes S."/>
            <person name="Walk T."/>
            <person name="White J."/>
            <person name="Yandava C."/>
            <person name="Haas B."/>
            <person name="Nusbaum C."/>
            <person name="Birren B."/>
        </authorList>
    </citation>
    <scope>NUCLEOTIDE SEQUENCE [LARGE SCALE GENOMIC DNA]</scope>
    <source>
        <strain evidence="9">10403S</strain>
    </source>
</reference>
<dbReference type="GO" id="GO:0004638">
    <property type="term" value="F:phosphoribosylaminoimidazole carboxylase activity"/>
    <property type="evidence" value="ECO:0007669"/>
    <property type="project" value="InterPro"/>
</dbReference>
<dbReference type="NCBIfam" id="NF004676">
    <property type="entry name" value="PRK06019.1-2"/>
    <property type="match status" value="1"/>
</dbReference>
<dbReference type="AlphaFoldDB" id="A0A0H3GCY2"/>
<dbReference type="Pfam" id="PF22660">
    <property type="entry name" value="RS_preATP-grasp-like"/>
    <property type="match status" value="1"/>
</dbReference>
<evidence type="ECO:0000256" key="6">
    <source>
        <dbReference type="RuleBase" id="RU361200"/>
    </source>
</evidence>
<dbReference type="InterPro" id="IPR005875">
    <property type="entry name" value="PurK"/>
</dbReference>
<dbReference type="InterPro" id="IPR054350">
    <property type="entry name" value="PurT/PurK_preATP-grasp"/>
</dbReference>